<dbReference type="Gene3D" id="2.60.40.10">
    <property type="entry name" value="Immunoglobulins"/>
    <property type="match status" value="2"/>
</dbReference>
<dbReference type="InterPro" id="IPR036737">
    <property type="entry name" value="OmpA-like_sf"/>
</dbReference>
<dbReference type="GO" id="GO:0030313">
    <property type="term" value="C:cell envelope"/>
    <property type="evidence" value="ECO:0007669"/>
    <property type="project" value="UniProtKB-SubCell"/>
</dbReference>
<dbReference type="Gene3D" id="2.60.120.200">
    <property type="match status" value="1"/>
</dbReference>
<comment type="subcellular location">
    <subcellularLocation>
        <location evidence="1">Cell envelope</location>
    </subcellularLocation>
</comment>
<dbReference type="InterPro" id="IPR014756">
    <property type="entry name" value="Ig_E-set"/>
</dbReference>
<evidence type="ECO:0000259" key="2">
    <source>
        <dbReference type="Pfam" id="PF01833"/>
    </source>
</evidence>
<feature type="domain" description="IPT/TIG" evidence="2">
    <location>
        <begin position="823"/>
        <end position="900"/>
    </location>
</feature>
<dbReference type="SUPFAM" id="SSF49899">
    <property type="entry name" value="Concanavalin A-like lectins/glucanases"/>
    <property type="match status" value="1"/>
</dbReference>
<organism evidence="3">
    <name type="scientific">freshwater metagenome</name>
    <dbReference type="NCBI Taxonomy" id="449393"/>
    <lineage>
        <taxon>unclassified sequences</taxon>
        <taxon>metagenomes</taxon>
        <taxon>ecological metagenomes</taxon>
    </lineage>
</organism>
<dbReference type="AlphaFoldDB" id="A0A6J6VJI2"/>
<evidence type="ECO:0000313" key="3">
    <source>
        <dbReference type="EMBL" id="CAB4772592.1"/>
    </source>
</evidence>
<dbReference type="SUPFAM" id="SSF81296">
    <property type="entry name" value="E set domains"/>
    <property type="match status" value="1"/>
</dbReference>
<dbReference type="Pfam" id="PF09479">
    <property type="entry name" value="Flg_new"/>
    <property type="match status" value="4"/>
</dbReference>
<dbReference type="Pfam" id="PF05345">
    <property type="entry name" value="He_PIG"/>
    <property type="match status" value="1"/>
</dbReference>
<dbReference type="SUPFAM" id="SSF49313">
    <property type="entry name" value="Cadherin-like"/>
    <property type="match status" value="1"/>
</dbReference>
<dbReference type="InterPro" id="IPR015919">
    <property type="entry name" value="Cadherin-like_sf"/>
</dbReference>
<evidence type="ECO:0000313" key="4">
    <source>
        <dbReference type="EMBL" id="CAB5071703.1"/>
    </source>
</evidence>
<dbReference type="InterPro" id="IPR002909">
    <property type="entry name" value="IPT_dom"/>
</dbReference>
<dbReference type="Pfam" id="PF01833">
    <property type="entry name" value="TIG"/>
    <property type="match status" value="1"/>
</dbReference>
<protein>
    <submittedName>
        <fullName evidence="3">Unannotated protein</fullName>
    </submittedName>
</protein>
<dbReference type="InterPro" id="IPR013320">
    <property type="entry name" value="ConA-like_dom_sf"/>
</dbReference>
<dbReference type="Gene3D" id="2.60.40.4270">
    <property type="entry name" value="Listeria-Bacteroides repeat domain"/>
    <property type="match status" value="3"/>
</dbReference>
<evidence type="ECO:0000256" key="1">
    <source>
        <dbReference type="ARBA" id="ARBA00004196"/>
    </source>
</evidence>
<dbReference type="InterPro" id="IPR013378">
    <property type="entry name" value="InlB-like_B-rpt"/>
</dbReference>
<gene>
    <name evidence="3" type="ORF">UFOPK2942_00168</name>
    <name evidence="4" type="ORF">UFOPK4382_00193</name>
</gene>
<sequence length="1030" mass="107556">MKKISRILVLALLASLLTTVATLAPAQAAPGTLTENFTTSSLFNANNWVSTSSGDFGAHPCLSALNDSNPAITLSLGTTLPGCSSRPDTSGAGSLFLTSNDNQQAGTMLYNQALPTSGGLDISFYQAQYGGTGADGISFFVKDGSKTDLTVGQPGGNLGYKGIPGALFAVGFDSYGNWMNQGYGDGECTNNILGGVPKALAVRGPDTSDGKDGTSGFCILPGGFVAPNGAIGAEYFGTGSDTRESAARPVRILVDPSTNSNPKIRVYMWKSGSLTQDVNTAPIALTVDQPADYVQAGTFKFGFSSSTGGAKDIHAIWGLGIAPLIAESAPTIYVVPDDVTVRAGEAAIYTYKFYSDAAKTIEIAANTLSYPQNICGSAYTLSTNYPATLPITCTGAVAMYNTITADRAILTVVRGTPSIEPAMNTITGSSGTPITTTAAYTARNFLNIQDLRYTISPTLPAGLSFDATTGVISGTPISLSAGTYTVTAISSTESATASVIINIAAPLTYVYTIMYDKGAGTAGFLNAQRGTGSSVTLSAFSTSTMVKPGYTFRDWLGSDSLTYVDAQSITINGALNLTLTARWSTNPSRTVTYNAGAGTGIVPTQVDVLQGETFVVAVGTGLIQPGYTFAGWKDLAETAYAAGASYTAGVNNVILTAQWSVTSQNVTYVANGGTGVVPTQANVATGATFTVAANSGLTKAGYSFIGWKNAADTAYAAGATIIMGATNITLTAQWLINSYVYAVAFEANGGTGTMSGLTGSGSSVALSPNTFTRTGYSFLGWMDDTSMTYVDGQTLMLVSTTALALHAQWLQDKPVEPVLTDKITSIAPAKGFANDQIVITGEFNHVITSISIDGKLLPANSWTQTKTTVTFIAPTHDVGKVDIKLINGFTPELATQQFEYLKLDDIKIGIDDIKCLGTFDKACSLKPGAVQPVSFQLASNALSAKSIKTLKSWKLQNAKQVVVYGYASPEGSKALNDKLTKKRAAEVGAWLKKTWPNLSIKTMGLGTTYNRLCKPFKNRCAMIKVVTIKK</sequence>
<dbReference type="InterPro" id="IPR042229">
    <property type="entry name" value="Listeria/Bacterioides_rpt_sf"/>
</dbReference>
<dbReference type="Gene3D" id="3.30.1330.60">
    <property type="entry name" value="OmpA-like domain"/>
    <property type="match status" value="1"/>
</dbReference>
<reference evidence="3" key="1">
    <citation type="submission" date="2020-05" db="EMBL/GenBank/DDBJ databases">
        <authorList>
            <person name="Chiriac C."/>
            <person name="Salcher M."/>
            <person name="Ghai R."/>
            <person name="Kavagutti S V."/>
        </authorList>
    </citation>
    <scope>NUCLEOTIDE SEQUENCE</scope>
</reference>
<dbReference type="InterPro" id="IPR013783">
    <property type="entry name" value="Ig-like_fold"/>
</dbReference>
<name>A0A6J6VJI2_9ZZZZ</name>
<dbReference type="SUPFAM" id="SSF103088">
    <property type="entry name" value="OmpA-like"/>
    <property type="match status" value="1"/>
</dbReference>
<proteinExistence type="predicted"/>
<accession>A0A6J6VJI2</accession>
<dbReference type="GO" id="GO:0005509">
    <property type="term" value="F:calcium ion binding"/>
    <property type="evidence" value="ECO:0007669"/>
    <property type="project" value="InterPro"/>
</dbReference>
<dbReference type="EMBL" id="CAFBRA010000006">
    <property type="protein sequence ID" value="CAB5071703.1"/>
    <property type="molecule type" value="Genomic_DNA"/>
</dbReference>
<dbReference type="NCBIfam" id="TIGR02543">
    <property type="entry name" value="List_Bact_rpt"/>
    <property type="match status" value="1"/>
</dbReference>
<dbReference type="GO" id="GO:0016020">
    <property type="term" value="C:membrane"/>
    <property type="evidence" value="ECO:0007669"/>
    <property type="project" value="InterPro"/>
</dbReference>
<dbReference type="EMBL" id="CAFAAA010000002">
    <property type="protein sequence ID" value="CAB4772592.1"/>
    <property type="molecule type" value="Genomic_DNA"/>
</dbReference>